<keyword evidence="6 14" id="KW-0812">Transmembrane</keyword>
<feature type="signal peptide" evidence="15">
    <location>
        <begin position="1"/>
        <end position="23"/>
    </location>
</feature>
<dbReference type="InterPro" id="IPR018247">
    <property type="entry name" value="EF_Hand_1_Ca_BS"/>
</dbReference>
<dbReference type="InterPro" id="IPR027359">
    <property type="entry name" value="Volt_channel_dom_sf"/>
</dbReference>
<keyword evidence="18" id="KW-1185">Reference proteome</keyword>
<dbReference type="PROSITE" id="PS00018">
    <property type="entry name" value="EF_HAND_1"/>
    <property type="match status" value="1"/>
</dbReference>
<dbReference type="OrthoDB" id="416585at2759"/>
<keyword evidence="15" id="KW-0732">Signal</keyword>
<proteinExistence type="predicted"/>
<dbReference type="CDD" id="cd00102">
    <property type="entry name" value="IPT"/>
    <property type="match status" value="2"/>
</dbReference>
<feature type="transmembrane region" description="Helical" evidence="14">
    <location>
        <begin position="1112"/>
        <end position="1135"/>
    </location>
</feature>
<feature type="transmembrane region" description="Helical" evidence="14">
    <location>
        <begin position="1183"/>
        <end position="1208"/>
    </location>
</feature>
<evidence type="ECO:0000313" key="18">
    <source>
        <dbReference type="Proteomes" id="UP000649617"/>
    </source>
</evidence>
<evidence type="ECO:0000256" key="2">
    <source>
        <dbReference type="ARBA" id="ARBA00022448"/>
    </source>
</evidence>
<dbReference type="Proteomes" id="UP000649617">
    <property type="component" value="Unassembled WGS sequence"/>
</dbReference>
<dbReference type="InterPro" id="IPR013783">
    <property type="entry name" value="Ig-like_fold"/>
</dbReference>
<keyword evidence="11 14" id="KW-0472">Membrane</keyword>
<organism evidence="17 18">
    <name type="scientific">Symbiodinium pilosum</name>
    <name type="common">Dinoflagellate</name>
    <dbReference type="NCBI Taxonomy" id="2952"/>
    <lineage>
        <taxon>Eukaryota</taxon>
        <taxon>Sar</taxon>
        <taxon>Alveolata</taxon>
        <taxon>Dinophyceae</taxon>
        <taxon>Suessiales</taxon>
        <taxon>Symbiodiniaceae</taxon>
        <taxon>Symbiodinium</taxon>
    </lineage>
</organism>
<keyword evidence="8" id="KW-0851">Voltage-gated channel</keyword>
<keyword evidence="2" id="KW-0813">Transport</keyword>
<evidence type="ECO:0000256" key="4">
    <source>
        <dbReference type="ARBA" id="ARBA00022568"/>
    </source>
</evidence>
<evidence type="ECO:0000256" key="13">
    <source>
        <dbReference type="ARBA" id="ARBA00023303"/>
    </source>
</evidence>
<dbReference type="Gene3D" id="1.10.238.10">
    <property type="entry name" value="EF-hand"/>
    <property type="match status" value="1"/>
</dbReference>
<dbReference type="GO" id="GO:0005509">
    <property type="term" value="F:calcium ion binding"/>
    <property type="evidence" value="ECO:0007669"/>
    <property type="project" value="InterPro"/>
</dbReference>
<name>A0A812S4T6_SYMPI</name>
<gene>
    <name evidence="17" type="primary">CACNA1S</name>
    <name evidence="17" type="ORF">SPIL2461_LOCUS11546</name>
</gene>
<dbReference type="InterPro" id="IPR002048">
    <property type="entry name" value="EF_hand_dom"/>
</dbReference>
<dbReference type="Gene3D" id="2.60.40.10">
    <property type="entry name" value="Immunoglobulins"/>
    <property type="match status" value="1"/>
</dbReference>
<dbReference type="Gene3D" id="1.20.120.350">
    <property type="entry name" value="Voltage-gated potassium channels. Chain C"/>
    <property type="match status" value="1"/>
</dbReference>
<dbReference type="SMART" id="SM00429">
    <property type="entry name" value="IPT"/>
    <property type="match status" value="1"/>
</dbReference>
<evidence type="ECO:0000256" key="11">
    <source>
        <dbReference type="ARBA" id="ARBA00023136"/>
    </source>
</evidence>
<keyword evidence="9 14" id="KW-1133">Transmembrane helix</keyword>
<evidence type="ECO:0000256" key="10">
    <source>
        <dbReference type="ARBA" id="ARBA00023065"/>
    </source>
</evidence>
<keyword evidence="7" id="KW-0106">Calcium</keyword>
<dbReference type="EMBL" id="CAJNIZ010022448">
    <property type="protein sequence ID" value="CAE7461842.1"/>
    <property type="molecule type" value="Genomic_DNA"/>
</dbReference>
<dbReference type="Gene3D" id="1.10.287.70">
    <property type="match status" value="1"/>
</dbReference>
<evidence type="ECO:0000256" key="12">
    <source>
        <dbReference type="ARBA" id="ARBA00023180"/>
    </source>
</evidence>
<dbReference type="InterPro" id="IPR050599">
    <property type="entry name" value="VDCC_alpha-1_subunit"/>
</dbReference>
<dbReference type="PANTHER" id="PTHR45628:SF7">
    <property type="entry name" value="VOLTAGE-DEPENDENT CALCIUM CHANNEL TYPE A SUBUNIT ALPHA-1"/>
    <property type="match status" value="1"/>
</dbReference>
<keyword evidence="4" id="KW-0109">Calcium transport</keyword>
<comment type="caution">
    <text evidence="17">The sequence shown here is derived from an EMBL/GenBank/DDBJ whole genome shotgun (WGS) entry which is preliminary data.</text>
</comment>
<keyword evidence="5" id="KW-0107">Calcium channel</keyword>
<dbReference type="Pfam" id="PF01833">
    <property type="entry name" value="TIG"/>
    <property type="match status" value="1"/>
</dbReference>
<evidence type="ECO:0000256" key="3">
    <source>
        <dbReference type="ARBA" id="ARBA00022553"/>
    </source>
</evidence>
<dbReference type="InterPro" id="IPR005821">
    <property type="entry name" value="Ion_trans_dom"/>
</dbReference>
<evidence type="ECO:0000256" key="15">
    <source>
        <dbReference type="SAM" id="SignalP"/>
    </source>
</evidence>
<protein>
    <submittedName>
        <fullName evidence="17">CACNA1S protein</fullName>
    </submittedName>
</protein>
<feature type="transmembrane region" description="Helical" evidence="14">
    <location>
        <begin position="1011"/>
        <end position="1033"/>
    </location>
</feature>
<evidence type="ECO:0000256" key="8">
    <source>
        <dbReference type="ARBA" id="ARBA00022882"/>
    </source>
</evidence>
<dbReference type="InterPro" id="IPR011992">
    <property type="entry name" value="EF-hand-dom_pair"/>
</dbReference>
<dbReference type="Pfam" id="PF00520">
    <property type="entry name" value="Ion_trans"/>
    <property type="match status" value="1"/>
</dbReference>
<keyword evidence="12" id="KW-0325">Glycoprotein</keyword>
<dbReference type="SUPFAM" id="SSF81324">
    <property type="entry name" value="Voltage-gated potassium channels"/>
    <property type="match status" value="1"/>
</dbReference>
<keyword evidence="3" id="KW-0597">Phosphoprotein</keyword>
<dbReference type="SUPFAM" id="SSF81296">
    <property type="entry name" value="E set domains"/>
    <property type="match status" value="1"/>
</dbReference>
<dbReference type="GO" id="GO:0008331">
    <property type="term" value="F:high voltage-gated calcium channel activity"/>
    <property type="evidence" value="ECO:0007669"/>
    <property type="project" value="TreeGrafter"/>
</dbReference>
<comment type="subcellular location">
    <subcellularLocation>
        <location evidence="1">Membrane</location>
        <topology evidence="1">Multi-pass membrane protein</topology>
    </subcellularLocation>
</comment>
<feature type="domain" description="EF-hand" evidence="16">
    <location>
        <begin position="1232"/>
        <end position="1267"/>
    </location>
</feature>
<dbReference type="GO" id="GO:0005891">
    <property type="term" value="C:voltage-gated calcium channel complex"/>
    <property type="evidence" value="ECO:0007669"/>
    <property type="project" value="TreeGrafter"/>
</dbReference>
<evidence type="ECO:0000256" key="1">
    <source>
        <dbReference type="ARBA" id="ARBA00004141"/>
    </source>
</evidence>
<dbReference type="InterPro" id="IPR014756">
    <property type="entry name" value="Ig_E-set"/>
</dbReference>
<evidence type="ECO:0000256" key="6">
    <source>
        <dbReference type="ARBA" id="ARBA00022692"/>
    </source>
</evidence>
<accession>A0A812S4T6</accession>
<keyword evidence="10" id="KW-0406">Ion transport</keyword>
<feature type="chain" id="PRO_5033027376" evidence="15">
    <location>
        <begin position="24"/>
        <end position="1465"/>
    </location>
</feature>
<feature type="non-terminal residue" evidence="17">
    <location>
        <position position="1465"/>
    </location>
</feature>
<reference evidence="17" key="1">
    <citation type="submission" date="2021-02" db="EMBL/GenBank/DDBJ databases">
        <authorList>
            <person name="Dougan E. K."/>
            <person name="Rhodes N."/>
            <person name="Thang M."/>
            <person name="Chan C."/>
        </authorList>
    </citation>
    <scope>NUCLEOTIDE SEQUENCE</scope>
</reference>
<dbReference type="SUPFAM" id="SSF47473">
    <property type="entry name" value="EF-hand"/>
    <property type="match status" value="1"/>
</dbReference>
<evidence type="ECO:0000256" key="5">
    <source>
        <dbReference type="ARBA" id="ARBA00022673"/>
    </source>
</evidence>
<feature type="transmembrane region" description="Helical" evidence="14">
    <location>
        <begin position="1045"/>
        <end position="1065"/>
    </location>
</feature>
<evidence type="ECO:0000256" key="14">
    <source>
        <dbReference type="SAM" id="Phobius"/>
    </source>
</evidence>
<dbReference type="GO" id="GO:0098703">
    <property type="term" value="P:calcium ion import across plasma membrane"/>
    <property type="evidence" value="ECO:0007669"/>
    <property type="project" value="TreeGrafter"/>
</dbReference>
<evidence type="ECO:0000256" key="7">
    <source>
        <dbReference type="ARBA" id="ARBA00022837"/>
    </source>
</evidence>
<evidence type="ECO:0000313" key="17">
    <source>
        <dbReference type="EMBL" id="CAE7461842.1"/>
    </source>
</evidence>
<sequence length="1465" mass="163607">ATSTGPSATSYVLPLSWLSLTMARCGPMNTSHVFPSMHSLRIEVSPNGLQWYPAPRPLALFEQVQFTSMAPLVASISTPRWITLRGVGFPRSIGLKITVQIGDFFRQALRINSTTLRFRSPQYAAAVNASILVSFGGSPAKDTGFFLRAASMVIPLRVPLTSPGLNMRASDSGVALSDAIVPEDPPEEQDMCELYASLQDQINTLRNTVNAMKVAQLSVRIGSSFPGCPADCEDQNFSLTNGTLDTWFYSQPGICAASERRAGLMPIPTQCANTYSLLNGEGTVRLEALQSRLIFEERPLGGFLLASVWSPRLLDAQPTALGSEAFPVRLLPRLGISSVTPDSGPVTGGTLIAVVGNGFSQQGRLSWPQHSSPDDNLYMPARYYNESLIYCTTPAYHPAGVSKLKVASWLHELSVTSVDFTFYPKWTFSLQQEAACFSGDLGDSVVLYAREAEFLQWQYSVYDALCLFTAVGPPMGVFNTKAEQMHAKKHEEPDWTETMNVSISLDGKATVSDVLGGYTTRADLRAVEVQMLHCFVFEAFSVRQELMWRNLVQEMDACSPIPDVQWTHQWQDVRQPYCADAGAPMNWSGPLAINAAQWLSDSEIQCTLPALPMTMRGNLTTNRTVMAVLAAKSSTGYQTQVSSLPDVHLLPPVKILRVMAVVERNDTSSVPPLYLRVMGVPEPEFLQLRCRLQWLFPGLKDRKLERGGGLKHDLFEQERLLTAFVVNETEVVCEVPQYLRLGCTMLYLNEPPGAWHCNGASLSFSIDGTVWSNSLPVFFMRQVRLHLSGPAVLPPFTPISLNVTTTVESLQQYKARKHLNLLRSLKGMKGASASDRGLVRLWGPSFGYGDSRSKRLARTMKQSSCARMQSMDPELAQAVAEIQLRVDTGWLSKEEAHKLKTLLKMGQQIERSKKATQWTHNADALLKEYLLAREEQTPLRKLLNAIGYSWLQKKLKAADAKRDAQVNTSLFVYIVESDYFESAMGLVMLANAVMIGFQVSSREEDTESSDIYYILDFVFTIIFLVELILRYLCEGWRWWFRSSNIFDVVVVLATNVIPVWILVPLGIDPALVRPFAVLRLFRLVKLLKLIRRYRSLRTLWILFQGILGSGKILLYTIIVMGTTLFIWAVLAVVLIGKDPRTRDHPDVQLYFTNVPDAVFTLFQIVTMDSWTAISRPIGELNPIAAFVIGANIVVVEICLLNLVTATIVDAAFKRQQDDHEMVARELKIKSDRLIEEVRTLFMEMDKSGTGSLTYDEYMDAVSDNPQIQTKFTTLEIEDAEEFSFQPTFKNQPLHMLLAMQCGIELWDLIDLGTGTIEVDQFAQALRIIAGEVKAKDLFTINRRVGNCLRRLETAAREMEHQAQVAEGLQSEVHAVTRQLTKSTTNLVHFMHNVSRCVPRGRVLLPAALAQQRRAAILDKVKPILGPNMGEVSRLFFSHRGKRAPQKQHVNIIGASRKVEDDLDLE</sequence>
<evidence type="ECO:0000259" key="16">
    <source>
        <dbReference type="PROSITE" id="PS50222"/>
    </source>
</evidence>
<dbReference type="PANTHER" id="PTHR45628">
    <property type="entry name" value="VOLTAGE-DEPENDENT CALCIUM CHANNEL TYPE A SUBUNIT ALPHA-1"/>
    <property type="match status" value="1"/>
</dbReference>
<keyword evidence="13" id="KW-0407">Ion channel</keyword>
<evidence type="ECO:0000256" key="9">
    <source>
        <dbReference type="ARBA" id="ARBA00022989"/>
    </source>
</evidence>
<dbReference type="PROSITE" id="PS50222">
    <property type="entry name" value="EF_HAND_2"/>
    <property type="match status" value="1"/>
</dbReference>
<dbReference type="InterPro" id="IPR002909">
    <property type="entry name" value="IPT_dom"/>
</dbReference>